<proteinExistence type="inferred from homology"/>
<comment type="similarity">
    <text evidence="1">Belongs to the CFA/CMAS family.</text>
</comment>
<keyword evidence="4" id="KW-0949">S-adenosyl-L-methionine</keyword>
<dbReference type="GeneID" id="93064285"/>
<dbReference type="SUPFAM" id="SSF53335">
    <property type="entry name" value="S-adenosyl-L-methionine-dependent methyltransferases"/>
    <property type="match status" value="1"/>
</dbReference>
<dbReference type="GO" id="GO:0032259">
    <property type="term" value="P:methylation"/>
    <property type="evidence" value="ECO:0007669"/>
    <property type="project" value="UniProtKB-KW"/>
</dbReference>
<dbReference type="GO" id="GO:0008610">
    <property type="term" value="P:lipid biosynthetic process"/>
    <property type="evidence" value="ECO:0007669"/>
    <property type="project" value="InterPro"/>
</dbReference>
<reference evidence="7" key="1">
    <citation type="submission" date="2007-08" db="EMBL/GenBank/DDBJ databases">
        <title>Annotation of Burkholderia pseudomallei 1710a.</title>
        <authorList>
            <person name="Harkins D.M."/>
            <person name="DeShazer D."/>
            <person name="Woods D.E."/>
            <person name="Brinkac L.M."/>
            <person name="Brown K.A."/>
            <person name="Hung G.C."/>
            <person name="Tuanyok A."/>
            <person name="Zhang B."/>
            <person name="Nierman W.C."/>
        </authorList>
    </citation>
    <scope>NUCLEOTIDE SEQUENCE [LARGE SCALE GENOMIC DNA]</scope>
    <source>
        <strain evidence="7">1710a</strain>
    </source>
</reference>
<dbReference type="Proteomes" id="UP000001812">
    <property type="component" value="Chromosome II"/>
</dbReference>
<reference evidence="6 7" key="2">
    <citation type="submission" date="2009-05" db="EMBL/GenBank/DDBJ databases">
        <authorList>
            <person name="Harkins D.M."/>
            <person name="DeShazer D."/>
            <person name="Woods D.E."/>
            <person name="Brinkac L.M."/>
            <person name="Brown K.A."/>
            <person name="Hung G.C."/>
            <person name="Tuanyok A."/>
            <person name="Zhang B."/>
            <person name="Nierman W.C."/>
        </authorList>
    </citation>
    <scope>NUCLEOTIDE SEQUENCE [LARGE SCALE GENOMIC DNA]</scope>
    <source>
        <strain evidence="6 7">1710a</strain>
    </source>
</reference>
<protein>
    <submittedName>
        <fullName evidence="6">Putative cyclopropane-fatty-acyl-phospholipid synthase</fullName>
    </submittedName>
</protein>
<dbReference type="PANTHER" id="PTHR43667">
    <property type="entry name" value="CYCLOPROPANE-FATTY-ACYL-PHOSPHOLIPID SYNTHASE"/>
    <property type="match status" value="1"/>
</dbReference>
<keyword evidence="2" id="KW-0489">Methyltransferase</keyword>
<evidence type="ECO:0000256" key="5">
    <source>
        <dbReference type="ARBA" id="ARBA00023098"/>
    </source>
</evidence>
<gene>
    <name evidence="6" type="ORF">BURPS1710A_A2075</name>
</gene>
<name>A0A0E1W3G6_BURPE</name>
<dbReference type="InterPro" id="IPR003333">
    <property type="entry name" value="CMAS"/>
</dbReference>
<dbReference type="InterPro" id="IPR029063">
    <property type="entry name" value="SAM-dependent_MTases_sf"/>
</dbReference>
<evidence type="ECO:0000256" key="2">
    <source>
        <dbReference type="ARBA" id="ARBA00022603"/>
    </source>
</evidence>
<dbReference type="RefSeq" id="WP_004524876.1">
    <property type="nucleotide sequence ID" value="NZ_CM000833.1"/>
</dbReference>
<dbReference type="EMBL" id="CM000833">
    <property type="protein sequence ID" value="EET04212.1"/>
    <property type="molecule type" value="Genomic_DNA"/>
</dbReference>
<evidence type="ECO:0000256" key="3">
    <source>
        <dbReference type="ARBA" id="ARBA00022679"/>
    </source>
</evidence>
<dbReference type="InterPro" id="IPR050723">
    <property type="entry name" value="CFA/CMAS"/>
</dbReference>
<accession>A0A0E1W3G6</accession>
<dbReference type="PANTHER" id="PTHR43667:SF1">
    <property type="entry name" value="CYCLOPROPANE-FATTY-ACYL-PHOSPHOLIPID SYNTHASE"/>
    <property type="match status" value="1"/>
</dbReference>
<evidence type="ECO:0000313" key="6">
    <source>
        <dbReference type="EMBL" id="EET04212.1"/>
    </source>
</evidence>
<keyword evidence="3" id="KW-0808">Transferase</keyword>
<keyword evidence="5" id="KW-0443">Lipid metabolism</keyword>
<evidence type="ECO:0000256" key="4">
    <source>
        <dbReference type="ARBA" id="ARBA00022691"/>
    </source>
</evidence>
<dbReference type="Gene3D" id="3.40.50.150">
    <property type="entry name" value="Vaccinia Virus protein VP39"/>
    <property type="match status" value="1"/>
</dbReference>
<dbReference type="Pfam" id="PF02353">
    <property type="entry name" value="CMAS"/>
    <property type="match status" value="1"/>
</dbReference>
<evidence type="ECO:0000313" key="7">
    <source>
        <dbReference type="Proteomes" id="UP000001812"/>
    </source>
</evidence>
<dbReference type="AlphaFoldDB" id="A0A0E1W3G6"/>
<dbReference type="CDD" id="cd02440">
    <property type="entry name" value="AdoMet_MTases"/>
    <property type="match status" value="1"/>
</dbReference>
<sequence length="311" mass="35842">MTVHLESREAAAPGRGAPYGASADAIQYHYDIGNAFLALAQERGRNYSCAMYEEGDTHEQAQIRKLDYHIAQIRARGAARVLDIGCGWGALLDRLVTTAGVKQAVGLTLSNEQIRYIGEQYPHPNVDVLLRNWQDYEPEEPFDGIISLGAFEHFAKIDEDKVQAYRHFFRKCHDFLKPGGRLSLQTMGYGDVPRERRHSDLFIAREVFPESDLPYLADIVRACEMLFEVELVRNDRHDYVKTMRAWFENLRAHRREALELAPLNVVERYERLYRTMSYSFDLGAFVLYRITFRRIEPNRIDAGTQHRAALA</sequence>
<dbReference type="GO" id="GO:0008168">
    <property type="term" value="F:methyltransferase activity"/>
    <property type="evidence" value="ECO:0007669"/>
    <property type="project" value="UniProtKB-KW"/>
</dbReference>
<organism evidence="6 7">
    <name type="scientific">Burkholderia pseudomallei 1710a</name>
    <dbReference type="NCBI Taxonomy" id="320371"/>
    <lineage>
        <taxon>Bacteria</taxon>
        <taxon>Pseudomonadati</taxon>
        <taxon>Pseudomonadota</taxon>
        <taxon>Betaproteobacteria</taxon>
        <taxon>Burkholderiales</taxon>
        <taxon>Burkholderiaceae</taxon>
        <taxon>Burkholderia</taxon>
        <taxon>pseudomallei group</taxon>
    </lineage>
</organism>
<dbReference type="PIRSF" id="PIRSF003085">
    <property type="entry name" value="CMAS"/>
    <property type="match status" value="1"/>
</dbReference>
<dbReference type="HOGENOM" id="CLU_026434_3_0_4"/>
<evidence type="ECO:0000256" key="1">
    <source>
        <dbReference type="ARBA" id="ARBA00010815"/>
    </source>
</evidence>